<evidence type="ECO:0000313" key="2">
    <source>
        <dbReference type="Proteomes" id="UP000009374"/>
    </source>
</evidence>
<accession>C6HZ05</accession>
<evidence type="ECO:0008006" key="3">
    <source>
        <dbReference type="Google" id="ProtNLM"/>
    </source>
</evidence>
<keyword evidence="2" id="KW-1185">Reference proteome</keyword>
<reference evidence="1 2" key="1">
    <citation type="journal article" date="2009" name="Appl. Environ. Microbiol.">
        <title>Community genomic and proteomic analyses of chemoautotrophic iron-oxidizing "Leptospirillum rubarum" (Group II) and "Leptospirillum ferrodiazotrophum" (Group III) bacteria in acid mine drainage biofilms.</title>
        <authorList>
            <person name="Goltsman D.S."/>
            <person name="Denef V.J."/>
            <person name="Singer S.W."/>
            <person name="VerBerkmoes N.C."/>
            <person name="Lefsrud M."/>
            <person name="Mueller R.S."/>
            <person name="Dick G.J."/>
            <person name="Sun C.L."/>
            <person name="Wheeler K.E."/>
            <person name="Zemla A."/>
            <person name="Baker B.J."/>
            <person name="Hauser L."/>
            <person name="Land M."/>
            <person name="Shah M.B."/>
            <person name="Thelen M.P."/>
            <person name="Hettich R.L."/>
            <person name="Banfield J.F."/>
        </authorList>
    </citation>
    <scope>NUCLEOTIDE SEQUENCE [LARGE SCALE GENOMIC DNA]</scope>
</reference>
<dbReference type="AlphaFoldDB" id="C6HZ05"/>
<protein>
    <recommendedName>
        <fullName evidence="3">DUF4398 domain-containing protein</fullName>
    </recommendedName>
</protein>
<organism evidence="1 2">
    <name type="scientific">Leptospirillum ferrodiazotrophum</name>
    <dbReference type="NCBI Taxonomy" id="412449"/>
    <lineage>
        <taxon>Bacteria</taxon>
        <taxon>Pseudomonadati</taxon>
        <taxon>Nitrospirota</taxon>
        <taxon>Nitrospiria</taxon>
        <taxon>Nitrospirales</taxon>
        <taxon>Nitrospiraceae</taxon>
        <taxon>Leptospirillum</taxon>
    </lineage>
</organism>
<evidence type="ECO:0000313" key="1">
    <source>
        <dbReference type="EMBL" id="EES52191.1"/>
    </source>
</evidence>
<dbReference type="EMBL" id="GG693879">
    <property type="protein sequence ID" value="EES52191.1"/>
    <property type="molecule type" value="Genomic_DNA"/>
</dbReference>
<gene>
    <name evidence="1" type="ORF">UBAL3_94320047</name>
</gene>
<dbReference type="Proteomes" id="UP000009374">
    <property type="component" value="Unassembled WGS sequence"/>
</dbReference>
<proteinExistence type="predicted"/>
<name>C6HZ05_9BACT</name>
<sequence length="138" mass="15062">MSIVPETHLRQMLPQMTGGPVERILRRIRPFMLIAAVGALGACAQTNALIGNHQNAAYNYRASAQSMEKAAKKEADLQNHILAAKQYIDAAGTRLSSAQEYQKIGNPVWAKNMFDRSTTDLNTAANEIKAAQSPLPNN</sequence>